<reference evidence="1" key="1">
    <citation type="submission" date="2015-12" db="EMBL/GenBank/DDBJ databases">
        <title>De novo transcriptome assembly of four potential Pierce s Disease insect vectors from Arizona vineyards.</title>
        <authorList>
            <person name="Tassone E.E."/>
        </authorList>
    </citation>
    <scope>NUCLEOTIDE SEQUENCE</scope>
</reference>
<proteinExistence type="predicted"/>
<organism evidence="1">
    <name type="scientific">Clastoptera arizonana</name>
    <name type="common">Arizona spittle bug</name>
    <dbReference type="NCBI Taxonomy" id="38151"/>
    <lineage>
        <taxon>Eukaryota</taxon>
        <taxon>Metazoa</taxon>
        <taxon>Ecdysozoa</taxon>
        <taxon>Arthropoda</taxon>
        <taxon>Hexapoda</taxon>
        <taxon>Insecta</taxon>
        <taxon>Pterygota</taxon>
        <taxon>Neoptera</taxon>
        <taxon>Paraneoptera</taxon>
        <taxon>Hemiptera</taxon>
        <taxon>Auchenorrhyncha</taxon>
        <taxon>Cercopoidea</taxon>
        <taxon>Clastopteridae</taxon>
        <taxon>Clastoptera</taxon>
    </lineage>
</organism>
<name>A0A1B6D1E2_9HEMI</name>
<evidence type="ECO:0000313" key="1">
    <source>
        <dbReference type="EMBL" id="JAS19498.1"/>
    </source>
</evidence>
<dbReference type="AlphaFoldDB" id="A0A1B6D1E2"/>
<gene>
    <name evidence="1" type="ORF">g.16443</name>
</gene>
<accession>A0A1B6D1E2</accession>
<dbReference type="EMBL" id="GEDC01017800">
    <property type="protein sequence ID" value="JAS19498.1"/>
    <property type="molecule type" value="Transcribed_RNA"/>
</dbReference>
<protein>
    <submittedName>
        <fullName evidence="1">Uncharacterized protein</fullName>
    </submittedName>
</protein>
<sequence length="350" mass="40452">MNISTNEYNILNLPTTPDNSRLSLFSSWSGPYDKLGQSVTSSITSWSDGFEGETTKRLGQHIEHVQNSLYEPQEHFSHSKNLNLSEWKIFPHLRVIGVGIDTGNLKLDWTDQVEEVLLEHDQCQDIKNDVSEKEQEILKENIKNAVINQIFYKIWPDLVKKIKPIFKELSKNQDVDINFESKRFQRSISSNRNLTQVFPVKPANNNCNLPAQCSISKTSERHLSPISKTFTRKKQNAFNDNFKDKVKLTALENETRSSLSKKTPLSQWSRHLTLPPIECTEAIQNKNQSNGSSLKVCHSKIKIANYHLEDEEREINDFINSSSIPKALNKSKMKLRENYTHLENKYYDKK</sequence>